<feature type="transmembrane region" description="Helical" evidence="8">
    <location>
        <begin position="303"/>
        <end position="321"/>
    </location>
</feature>
<dbReference type="EMBL" id="CAAKHA010000028">
    <property type="protein sequence ID" value="VIJ07806.1"/>
    <property type="molecule type" value="Genomic_DNA"/>
</dbReference>
<keyword evidence="6 8" id="KW-1133">Transmembrane helix</keyword>
<keyword evidence="5 8" id="KW-0812">Transmembrane</keyword>
<dbReference type="RefSeq" id="WP_000649291.1">
    <property type="nucleotide sequence ID" value="NZ_CAAKHA010000028.1"/>
</dbReference>
<organism evidence="10">
    <name type="scientific">Bacillus thuringiensis subsp. israelensis</name>
    <dbReference type="NCBI Taxonomy" id="1430"/>
    <lineage>
        <taxon>Bacteria</taxon>
        <taxon>Bacillati</taxon>
        <taxon>Bacillota</taxon>
        <taxon>Bacilli</taxon>
        <taxon>Bacillales</taxon>
        <taxon>Bacillaceae</taxon>
        <taxon>Bacillus</taxon>
        <taxon>Bacillus cereus group</taxon>
    </lineage>
</organism>
<evidence type="ECO:0000256" key="3">
    <source>
        <dbReference type="ARBA" id="ARBA00022448"/>
    </source>
</evidence>
<evidence type="ECO:0000256" key="8">
    <source>
        <dbReference type="SAM" id="Phobius"/>
    </source>
</evidence>
<evidence type="ECO:0000259" key="9">
    <source>
        <dbReference type="PROSITE" id="PS51012"/>
    </source>
</evidence>
<protein>
    <submittedName>
        <fullName evidence="10">ABC transporter permease</fullName>
    </submittedName>
    <submittedName>
        <fullName evidence="11">Inner membrane transport permease YbhR</fullName>
    </submittedName>
</protein>
<feature type="transmembrane region" description="Helical" evidence="8">
    <location>
        <begin position="193"/>
        <end position="213"/>
    </location>
</feature>
<dbReference type="GO" id="GO:0140359">
    <property type="term" value="F:ABC-type transporter activity"/>
    <property type="evidence" value="ECO:0007669"/>
    <property type="project" value="InterPro"/>
</dbReference>
<evidence type="ECO:0000313" key="12">
    <source>
        <dbReference type="Proteomes" id="UP000508034"/>
    </source>
</evidence>
<keyword evidence="7 8" id="KW-0472">Membrane</keyword>
<feature type="transmembrane region" description="Helical" evidence="8">
    <location>
        <begin position="21"/>
        <end position="43"/>
    </location>
</feature>
<dbReference type="InterPro" id="IPR047817">
    <property type="entry name" value="ABC2_TM_bact-type"/>
</dbReference>
<comment type="subcellular location">
    <subcellularLocation>
        <location evidence="1">Cell membrane</location>
        <topology evidence="1">Multi-pass membrane protein</topology>
    </subcellularLocation>
</comment>
<dbReference type="EMBL" id="CP013276">
    <property type="protein sequence ID" value="APF32612.1"/>
    <property type="molecule type" value="Genomic_DNA"/>
</dbReference>
<evidence type="ECO:0000313" key="11">
    <source>
        <dbReference type="EMBL" id="VIJ07806.1"/>
    </source>
</evidence>
<name>A0A1L2Z0L2_BACTI</name>
<geneLocation type="plasmid" evidence="10">
    <name>pAM65-52-1-360K</name>
</geneLocation>
<dbReference type="Pfam" id="PF12698">
    <property type="entry name" value="ABC2_membrane_3"/>
    <property type="match status" value="1"/>
</dbReference>
<evidence type="ECO:0000256" key="6">
    <source>
        <dbReference type="ARBA" id="ARBA00022989"/>
    </source>
</evidence>
<dbReference type="PANTHER" id="PTHR30294">
    <property type="entry name" value="MEMBRANE COMPONENT OF ABC TRANSPORTER YHHJ-RELATED"/>
    <property type="match status" value="1"/>
</dbReference>
<reference evidence="10" key="1">
    <citation type="journal article" date="2017" name="Res. Microbiol.">
        <title>Comparative genomics of extrachromosomal elements in Bacillus thuringiensis subsp. israelensis.</title>
        <authorList>
            <person name="Bolotin A."/>
            <person name="Gillis A."/>
            <person name="Sanchis V."/>
            <person name="Nielsen-LeRoux C."/>
            <person name="Mahillon J."/>
            <person name="Lereclus D."/>
            <person name="Sorokin A."/>
        </authorList>
    </citation>
    <scope>NUCLEOTIDE SEQUENCE</scope>
    <source>
        <strain evidence="10">AM65-52</strain>
        <plasmid evidence="10">pAM65-52-1-360K</plasmid>
    </source>
</reference>
<dbReference type="InterPro" id="IPR013525">
    <property type="entry name" value="ABC2_TM"/>
</dbReference>
<evidence type="ECO:0000256" key="1">
    <source>
        <dbReference type="ARBA" id="ARBA00004651"/>
    </source>
</evidence>
<keyword evidence="10" id="KW-0614">Plasmid</keyword>
<sequence>MKAWYIAKKDLLILLKDIPGLIYLFITPIIVIAVASFALSNVFDSKTEKFKIPIVVNDNGELSKRVIEELKKIPALEIEETYELNGKKKAYTEEQVKKEVQTKKAAIVIPKDFTQNVYSGTEAKVIIIEDEVDRIIPSVVSNAVTQIVSEIQRDMTKEIVKQASAQMEVSVKVEFKKLASDNEHKPTPFESNVPGYAVMFVLLGTAAAAGALVEERENGTLRKILTLPINTLSIIFGKMLSCFITAIVQCAVLFSVGHFVFGMWLGKSVLGIILLVVCTAFAASSLAILLASICQTRSQANGISILIVLTMSALGGSWWPLYIEPEWMQNLAHITITAWAMGGFNDLLVYNKEFSSVLIPSAALIGMGILFLTISIQKFRRSYEK</sequence>
<evidence type="ECO:0000256" key="7">
    <source>
        <dbReference type="ARBA" id="ARBA00023136"/>
    </source>
</evidence>
<dbReference type="AlphaFoldDB" id="A0A1L2Z0L2"/>
<comment type="similarity">
    <text evidence="2">Belongs to the ABC-2 integral membrane protein family.</text>
</comment>
<evidence type="ECO:0000256" key="2">
    <source>
        <dbReference type="ARBA" id="ARBA00007783"/>
    </source>
</evidence>
<dbReference type="PANTHER" id="PTHR30294:SF38">
    <property type="entry name" value="TRANSPORT PERMEASE PROTEIN"/>
    <property type="match status" value="1"/>
</dbReference>
<keyword evidence="4" id="KW-1003">Cell membrane</keyword>
<evidence type="ECO:0000256" key="4">
    <source>
        <dbReference type="ARBA" id="ARBA00022475"/>
    </source>
</evidence>
<feature type="transmembrane region" description="Helical" evidence="8">
    <location>
        <begin position="234"/>
        <end position="257"/>
    </location>
</feature>
<dbReference type="InterPro" id="IPR051449">
    <property type="entry name" value="ABC-2_transporter_component"/>
</dbReference>
<dbReference type="PROSITE" id="PS51012">
    <property type="entry name" value="ABC_TM2"/>
    <property type="match status" value="1"/>
</dbReference>
<reference evidence="11 12" key="2">
    <citation type="submission" date="2019-04" db="EMBL/GenBank/DDBJ databases">
        <authorList>
            <person name="Patino-Navarrete R."/>
            <person name="Patino Navarrete R."/>
        </authorList>
    </citation>
    <scope>NUCLEOTIDE SEQUENCE [LARGE SCALE GENOMIC DNA]</scope>
    <source>
        <strain evidence="11">Bacillus thuringiensis strain AR23</strain>
    </source>
</reference>
<dbReference type="GO" id="GO:0005886">
    <property type="term" value="C:plasma membrane"/>
    <property type="evidence" value="ECO:0007669"/>
    <property type="project" value="UniProtKB-SubCell"/>
</dbReference>
<feature type="domain" description="ABC transmembrane type-2" evidence="9">
    <location>
        <begin position="141"/>
        <end position="382"/>
    </location>
</feature>
<feature type="transmembrane region" description="Helical" evidence="8">
    <location>
        <begin position="357"/>
        <end position="376"/>
    </location>
</feature>
<evidence type="ECO:0000313" key="10">
    <source>
        <dbReference type="EMBL" id="APF32612.1"/>
    </source>
</evidence>
<evidence type="ECO:0000256" key="5">
    <source>
        <dbReference type="ARBA" id="ARBA00022692"/>
    </source>
</evidence>
<feature type="transmembrane region" description="Helical" evidence="8">
    <location>
        <begin position="269"/>
        <end position="291"/>
    </location>
</feature>
<gene>
    <name evidence="11" type="primary">ybhR_3</name>
    <name evidence="10" type="ORF">ATN07_29350</name>
    <name evidence="11" type="ORF">BTAR23_AR23_05905</name>
</gene>
<accession>A0A1L2Z0L2</accession>
<dbReference type="Proteomes" id="UP000508034">
    <property type="component" value="Unassembled WGS sequence"/>
</dbReference>
<proteinExistence type="inferred from homology"/>
<keyword evidence="3" id="KW-0813">Transport</keyword>
<dbReference type="Gene3D" id="3.40.1710.10">
    <property type="entry name" value="abc type-2 transporter like domain"/>
    <property type="match status" value="1"/>
</dbReference>